<feature type="disulfide bond" evidence="6">
    <location>
        <begin position="348"/>
        <end position="370"/>
    </location>
</feature>
<dbReference type="InterPro" id="IPR024079">
    <property type="entry name" value="MetalloPept_cat_dom_sf"/>
</dbReference>
<comment type="cofactor">
    <cofactor evidence="6 7">
        <name>Zn(2+)</name>
        <dbReference type="ChEBI" id="CHEBI:29105"/>
    </cofactor>
    <text evidence="6 7">Binds 1 zinc ion per subunit.</text>
</comment>
<organism evidence="10">
    <name type="scientific">Timema genevievae</name>
    <name type="common">Walking stick</name>
    <dbReference type="NCBI Taxonomy" id="629358"/>
    <lineage>
        <taxon>Eukaryota</taxon>
        <taxon>Metazoa</taxon>
        <taxon>Ecdysozoa</taxon>
        <taxon>Arthropoda</taxon>
        <taxon>Hexapoda</taxon>
        <taxon>Insecta</taxon>
        <taxon>Pterygota</taxon>
        <taxon>Neoptera</taxon>
        <taxon>Polyneoptera</taxon>
        <taxon>Phasmatodea</taxon>
        <taxon>Timematodea</taxon>
        <taxon>Timematoidea</taxon>
        <taxon>Timematidae</taxon>
        <taxon>Timema</taxon>
    </lineage>
</organism>
<feature type="domain" description="Peptidase M12A" evidence="9">
    <location>
        <begin position="1"/>
        <end position="64"/>
    </location>
</feature>
<dbReference type="GO" id="GO:0004222">
    <property type="term" value="F:metalloendopeptidase activity"/>
    <property type="evidence" value="ECO:0007669"/>
    <property type="project" value="UniProtKB-UniRule"/>
</dbReference>
<evidence type="ECO:0000256" key="8">
    <source>
        <dbReference type="SAM" id="MobiDB-lite"/>
    </source>
</evidence>
<dbReference type="EMBL" id="OE841082">
    <property type="protein sequence ID" value="CAD7594031.1"/>
    <property type="molecule type" value="Genomic_DNA"/>
</dbReference>
<accession>A0A7R9JYC4</accession>
<proteinExistence type="predicted"/>
<evidence type="ECO:0000256" key="4">
    <source>
        <dbReference type="ARBA" id="ARBA00022833"/>
    </source>
</evidence>
<evidence type="ECO:0000256" key="3">
    <source>
        <dbReference type="ARBA" id="ARBA00022801"/>
    </source>
</evidence>
<evidence type="ECO:0000256" key="5">
    <source>
        <dbReference type="ARBA" id="ARBA00023049"/>
    </source>
</evidence>
<dbReference type="PANTHER" id="PTHR10127">
    <property type="entry name" value="DISCOIDIN, CUB, EGF, LAMININ , AND ZINC METALLOPROTEASE DOMAIN CONTAINING"/>
    <property type="match status" value="1"/>
</dbReference>
<dbReference type="SUPFAM" id="SSF55486">
    <property type="entry name" value="Metalloproteases ('zincins'), catalytic domain"/>
    <property type="match status" value="2"/>
</dbReference>
<feature type="binding site" evidence="6">
    <location>
        <position position="379"/>
    </location>
    <ligand>
        <name>Zn(2+)</name>
        <dbReference type="ChEBI" id="CHEBI:29105"/>
        <note>catalytic</note>
    </ligand>
</feature>
<dbReference type="EC" id="3.4.24.-" evidence="7"/>
<dbReference type="Gene3D" id="3.40.390.10">
    <property type="entry name" value="Collagenase (Catalytic Domain)"/>
    <property type="match status" value="2"/>
</dbReference>
<evidence type="ECO:0000313" key="10">
    <source>
        <dbReference type="EMBL" id="CAD7594031.1"/>
    </source>
</evidence>
<feature type="region of interest" description="Disordered" evidence="8">
    <location>
        <begin position="135"/>
        <end position="168"/>
    </location>
</feature>
<dbReference type="AlphaFoldDB" id="A0A7R9JYC4"/>
<evidence type="ECO:0000256" key="1">
    <source>
        <dbReference type="ARBA" id="ARBA00022670"/>
    </source>
</evidence>
<protein>
    <recommendedName>
        <fullName evidence="7">Metalloendopeptidase</fullName>
        <ecNumber evidence="7">3.4.24.-</ecNumber>
    </recommendedName>
</protein>
<dbReference type="PANTHER" id="PTHR10127:SF780">
    <property type="entry name" value="METALLOENDOPEPTIDASE"/>
    <property type="match status" value="1"/>
</dbReference>
<dbReference type="InterPro" id="IPR001506">
    <property type="entry name" value="Peptidase_M12A"/>
</dbReference>
<feature type="domain" description="Peptidase M12A" evidence="9">
    <location>
        <begin position="284"/>
        <end position="484"/>
    </location>
</feature>
<dbReference type="GO" id="GO:0008270">
    <property type="term" value="F:zinc ion binding"/>
    <property type="evidence" value="ECO:0007669"/>
    <property type="project" value="UniProtKB-UniRule"/>
</dbReference>
<name>A0A7R9JYC4_TIMGE</name>
<dbReference type="InterPro" id="IPR034035">
    <property type="entry name" value="Astacin-like_dom"/>
</dbReference>
<reference evidence="10" key="1">
    <citation type="submission" date="2020-11" db="EMBL/GenBank/DDBJ databases">
        <authorList>
            <person name="Tran Van P."/>
        </authorList>
    </citation>
    <scope>NUCLEOTIDE SEQUENCE</scope>
</reference>
<dbReference type="PROSITE" id="PS51864">
    <property type="entry name" value="ASTACIN"/>
    <property type="match status" value="2"/>
</dbReference>
<evidence type="ECO:0000256" key="6">
    <source>
        <dbReference type="PROSITE-ProRule" id="PRU01211"/>
    </source>
</evidence>
<feature type="compositionally biased region" description="Low complexity" evidence="8">
    <location>
        <begin position="81"/>
        <end position="99"/>
    </location>
</feature>
<dbReference type="SMART" id="SM00235">
    <property type="entry name" value="ZnMc"/>
    <property type="match status" value="1"/>
</dbReference>
<feature type="binding site" evidence="6">
    <location>
        <position position="383"/>
    </location>
    <ligand>
        <name>Zn(2+)</name>
        <dbReference type="ChEBI" id="CHEBI:29105"/>
        <note>catalytic</note>
    </ligand>
</feature>
<comment type="caution">
    <text evidence="6">Lacks conserved residue(s) required for the propagation of feature annotation.</text>
</comment>
<dbReference type="InterPro" id="IPR006026">
    <property type="entry name" value="Peptidase_Metallo"/>
</dbReference>
<keyword evidence="1 6" id="KW-0645">Protease</keyword>
<keyword evidence="3 6" id="KW-0378">Hydrolase</keyword>
<feature type="binding site" evidence="6">
    <location>
        <position position="389"/>
    </location>
    <ligand>
        <name>Zn(2+)</name>
        <dbReference type="ChEBI" id="CHEBI:29105"/>
        <note>catalytic</note>
    </ligand>
</feature>
<feature type="active site" evidence="6">
    <location>
        <position position="380"/>
    </location>
</feature>
<dbReference type="GO" id="GO:0006508">
    <property type="term" value="P:proteolysis"/>
    <property type="evidence" value="ECO:0007669"/>
    <property type="project" value="UniProtKB-KW"/>
</dbReference>
<evidence type="ECO:0000256" key="2">
    <source>
        <dbReference type="ARBA" id="ARBA00022723"/>
    </source>
</evidence>
<evidence type="ECO:0000256" key="7">
    <source>
        <dbReference type="RuleBase" id="RU361183"/>
    </source>
</evidence>
<feature type="region of interest" description="Disordered" evidence="8">
    <location>
        <begin position="72"/>
        <end position="101"/>
    </location>
</feature>
<keyword evidence="4 6" id="KW-0862">Zinc</keyword>
<dbReference type="PRINTS" id="PR00480">
    <property type="entry name" value="ASTACIN"/>
</dbReference>
<keyword evidence="2 6" id="KW-0479">Metal-binding</keyword>
<dbReference type="Pfam" id="PF01400">
    <property type="entry name" value="Astacin"/>
    <property type="match status" value="2"/>
</dbReference>
<evidence type="ECO:0000259" key="9">
    <source>
        <dbReference type="PROSITE" id="PS51864"/>
    </source>
</evidence>
<gene>
    <name evidence="10" type="ORF">TGEB3V08_LOCUS5550</name>
</gene>
<sequence>MRHRSKRLPYDYGSVMHYRAKAFSKNRRIPTIVPRDPHALYKIGQRKRYSEIDLAKLNRMYNCGPEYYSGTDIDAKKKDAGSTTNNKTAGNATSSSTTTPLPIVSQHFHKTYKETGPVEKKVAVSVQIPLKEDIGRHSSGKYFPGSHHEPRSLLQSPIGPNERQVEDSKTDISFLTGELSKAFQIEQTQSSPRKGRSPRSITEVLEDGVSSDISRLDEGVNNSTVDERSSVFSGLTVPTPNSTFLQDYMSWGQGDLFGIDPMEGPYFEGDIILREHQNIMEERNLVNDPNRLWPGGVLYYDITSEFTPKQQAAIRGALDDLQSHTCVKFQPRTNQPSFIRVRNTGYGCASHVGYVSRPGPVDLYLSYPGCFHQFGTIQHEFLHALGFWHEHTRPDRDSYVRIIWQNILPGRESNFESRTTQESQFEGLPYDYDSVMHYRSIAFSKDKISVTILPYDNRAFWRMGQRKRYSYYDLAKLNRLYHCGPGYTGTK</sequence>
<keyword evidence="5 6" id="KW-0482">Metalloprotease</keyword>
<dbReference type="CDD" id="cd04280">
    <property type="entry name" value="ZnMc_astacin_like"/>
    <property type="match status" value="1"/>
</dbReference>
<keyword evidence="6" id="KW-1015">Disulfide bond</keyword>